<comment type="subcellular location">
    <subcellularLocation>
        <location evidence="1">Membrane</location>
        <topology evidence="1">Multi-pass membrane protein</topology>
    </subcellularLocation>
</comment>
<comment type="caution">
    <text evidence="9">The sequence shown here is derived from an EMBL/GenBank/DDBJ whole genome shotgun (WGS) entry which is preliminary data.</text>
</comment>
<keyword evidence="5 7" id="KW-0472">Membrane</keyword>
<proteinExistence type="inferred from homology"/>
<comment type="similarity">
    <text evidence="2">Belongs to the peroxisomal membrane protein PXMP2/4 family.</text>
</comment>
<sequence>MRFFVTLLALAPLMALAAPIVARAVDSIDDYPGQPDWKRDDSGGDAIRSPTWKRQDSDKDGVRYPGWKRDESHKDGVSSPPWKRDDSQVDTPYMPVWKRDGSEEDTAGPLRHRPTFWTVSCSRSIPLHVCHNQSNLQLYLTPHPDPKPPSFPPISPGLIELVLSIHYLLFLLFLYIVCPYSRRYRLKSKQKASPPIVVAGPHLVFFFARTQTPVANNLLCSTGRIRKLDPNYESFLTSDALGSTSASSLNFELVILCELVLVVCSEWVDVEPIAQLVFNQVSILISLQPQPRPRFQLGHLPTTQVFTMAAIARVYQDSFTKRPSATLAVTNGALNAFADVVAQTAQIFSHTTGGGFQLTTPDKAPHKPEFEPPPPRYDPTRTLRFFAFGTAMGPIIGRWNVFLENRFPLRSIGGKVSMAALGKRVAVYVALSTPAYKPLTNIKQLTVFVGMMGWMEGRNLEGIKQKYSDMYAPALAANYKVWPAAQTLGIVADCGLFIQSLLNAREKKVDGPV</sequence>
<evidence type="ECO:0000313" key="9">
    <source>
        <dbReference type="EMBL" id="ELU43326.1"/>
    </source>
</evidence>
<keyword evidence="8" id="KW-0732">Signal</keyword>
<dbReference type="Proteomes" id="UP000011668">
    <property type="component" value="Unassembled WGS sequence"/>
</dbReference>
<feature type="compositionally biased region" description="Basic and acidic residues" evidence="6">
    <location>
        <begin position="53"/>
        <end position="87"/>
    </location>
</feature>
<evidence type="ECO:0000256" key="3">
    <source>
        <dbReference type="ARBA" id="ARBA00022692"/>
    </source>
</evidence>
<organism evidence="9 10">
    <name type="scientific">Thanatephorus cucumeris (strain AG1-IA)</name>
    <name type="common">Rice sheath blight fungus</name>
    <name type="synonym">Rhizoctonia solani</name>
    <dbReference type="NCBI Taxonomy" id="983506"/>
    <lineage>
        <taxon>Eukaryota</taxon>
        <taxon>Fungi</taxon>
        <taxon>Dikarya</taxon>
        <taxon>Basidiomycota</taxon>
        <taxon>Agaricomycotina</taxon>
        <taxon>Agaricomycetes</taxon>
        <taxon>Cantharellales</taxon>
        <taxon>Ceratobasidiaceae</taxon>
        <taxon>Rhizoctonia</taxon>
        <taxon>Rhizoctonia solani AG-1</taxon>
    </lineage>
</organism>
<evidence type="ECO:0000256" key="8">
    <source>
        <dbReference type="SAM" id="SignalP"/>
    </source>
</evidence>
<feature type="chain" id="PRO_5003997088" evidence="8">
    <location>
        <begin position="18"/>
        <end position="513"/>
    </location>
</feature>
<feature type="region of interest" description="Disordered" evidence="6">
    <location>
        <begin position="31"/>
        <end position="108"/>
    </location>
</feature>
<evidence type="ECO:0000256" key="2">
    <source>
        <dbReference type="ARBA" id="ARBA00006824"/>
    </source>
</evidence>
<evidence type="ECO:0000256" key="5">
    <source>
        <dbReference type="ARBA" id="ARBA00023136"/>
    </source>
</evidence>
<evidence type="ECO:0000256" key="4">
    <source>
        <dbReference type="ARBA" id="ARBA00022989"/>
    </source>
</evidence>
<dbReference type="EMBL" id="AFRT01000579">
    <property type="protein sequence ID" value="ELU43326.1"/>
    <property type="molecule type" value="Genomic_DNA"/>
</dbReference>
<dbReference type="GO" id="GO:0005739">
    <property type="term" value="C:mitochondrion"/>
    <property type="evidence" value="ECO:0007669"/>
    <property type="project" value="TreeGrafter"/>
</dbReference>
<keyword evidence="4 7" id="KW-1133">Transmembrane helix</keyword>
<dbReference type="PANTHER" id="PTHR11266">
    <property type="entry name" value="PEROXISOMAL MEMBRANE PROTEIN 2, PXMP2 MPV17"/>
    <property type="match status" value="1"/>
</dbReference>
<reference evidence="9 10" key="1">
    <citation type="journal article" date="2013" name="Nat. Commun.">
        <title>The evolution and pathogenic mechanisms of the rice sheath blight pathogen.</title>
        <authorList>
            <person name="Zheng A."/>
            <person name="Lin R."/>
            <person name="Xu L."/>
            <person name="Qin P."/>
            <person name="Tang C."/>
            <person name="Ai P."/>
            <person name="Zhang D."/>
            <person name="Liu Y."/>
            <person name="Sun Z."/>
            <person name="Feng H."/>
            <person name="Wang Y."/>
            <person name="Chen Y."/>
            <person name="Liang X."/>
            <person name="Fu R."/>
            <person name="Li Q."/>
            <person name="Zhang J."/>
            <person name="Yu X."/>
            <person name="Xie Z."/>
            <person name="Ding L."/>
            <person name="Guan P."/>
            <person name="Tang J."/>
            <person name="Liang Y."/>
            <person name="Wang S."/>
            <person name="Deng Q."/>
            <person name="Li S."/>
            <person name="Zhu J."/>
            <person name="Wang L."/>
            <person name="Liu H."/>
            <person name="Li P."/>
        </authorList>
    </citation>
    <scope>NUCLEOTIDE SEQUENCE [LARGE SCALE GENOMIC DNA]</scope>
    <source>
        <strain evidence="10">AG-1 IA</strain>
    </source>
</reference>
<dbReference type="Pfam" id="PF04117">
    <property type="entry name" value="Mpv17_PMP22"/>
    <property type="match status" value="1"/>
</dbReference>
<protein>
    <submittedName>
        <fullName evidence="9">Mpv17/PMP22 family domain-containing protein</fullName>
    </submittedName>
</protein>
<dbReference type="GO" id="GO:0016020">
    <property type="term" value="C:membrane"/>
    <property type="evidence" value="ECO:0007669"/>
    <property type="project" value="UniProtKB-SubCell"/>
</dbReference>
<dbReference type="STRING" id="983506.L8WZ34"/>
<keyword evidence="3 7" id="KW-0812">Transmembrane</keyword>
<evidence type="ECO:0000256" key="1">
    <source>
        <dbReference type="ARBA" id="ARBA00004141"/>
    </source>
</evidence>
<dbReference type="InterPro" id="IPR007248">
    <property type="entry name" value="Mpv17_PMP22"/>
</dbReference>
<evidence type="ECO:0000256" key="7">
    <source>
        <dbReference type="SAM" id="Phobius"/>
    </source>
</evidence>
<gene>
    <name evidence="9" type="ORF">AG1IA_02644</name>
</gene>
<accession>L8WZ34</accession>
<dbReference type="PANTHER" id="PTHR11266:SF50">
    <property type="entry name" value="VACUOLAR MEMBRANE PROTEIN YOR292C"/>
    <property type="match status" value="1"/>
</dbReference>
<dbReference type="AlphaFoldDB" id="L8WZ34"/>
<feature type="signal peptide" evidence="8">
    <location>
        <begin position="1"/>
        <end position="17"/>
    </location>
</feature>
<keyword evidence="10" id="KW-1185">Reference proteome</keyword>
<evidence type="ECO:0000256" key="6">
    <source>
        <dbReference type="SAM" id="MobiDB-lite"/>
    </source>
</evidence>
<dbReference type="HOGENOM" id="CLU_531193_0_0_1"/>
<dbReference type="OrthoDB" id="10267969at2759"/>
<name>L8WZ34_THACA</name>
<feature type="transmembrane region" description="Helical" evidence="7">
    <location>
        <begin position="157"/>
        <end position="178"/>
    </location>
</feature>
<evidence type="ECO:0000313" key="10">
    <source>
        <dbReference type="Proteomes" id="UP000011668"/>
    </source>
</evidence>